<keyword evidence="1" id="KW-1133">Transmembrane helix</keyword>
<dbReference type="RefSeq" id="WP_134374818.1">
    <property type="nucleotide sequence ID" value="NZ_SOGO01000037.1"/>
</dbReference>
<evidence type="ECO:0000256" key="1">
    <source>
        <dbReference type="SAM" id="Phobius"/>
    </source>
</evidence>
<sequence length="60" mass="7000">MIYGSLRMFQSRRVFGPLGLEMRRNRFGYLAYLLGDQVLCSYASLVGYVQFLTGSARRWK</sequence>
<keyword evidence="1" id="KW-0812">Transmembrane</keyword>
<evidence type="ECO:0000313" key="3">
    <source>
        <dbReference type="Proteomes" id="UP000297851"/>
    </source>
</evidence>
<comment type="caution">
    <text evidence="2">The sequence shown here is derived from an EMBL/GenBank/DDBJ whole genome shotgun (WGS) entry which is preliminary data.</text>
</comment>
<feature type="transmembrane region" description="Helical" evidence="1">
    <location>
        <begin position="29"/>
        <end position="51"/>
    </location>
</feature>
<protein>
    <submittedName>
        <fullName evidence="2">Uncharacterized protein</fullName>
    </submittedName>
</protein>
<dbReference type="Proteomes" id="UP000297851">
    <property type="component" value="Unassembled WGS sequence"/>
</dbReference>
<organism evidence="2 3">
    <name type="scientific">Cryobacterium sandaracinum</name>
    <dbReference type="NCBI Taxonomy" id="1259247"/>
    <lineage>
        <taxon>Bacteria</taxon>
        <taxon>Bacillati</taxon>
        <taxon>Actinomycetota</taxon>
        <taxon>Actinomycetes</taxon>
        <taxon>Micrococcales</taxon>
        <taxon>Microbacteriaceae</taxon>
        <taxon>Cryobacterium</taxon>
    </lineage>
</organism>
<proteinExistence type="predicted"/>
<keyword evidence="1" id="KW-0472">Membrane</keyword>
<dbReference type="EMBL" id="SOGO01000037">
    <property type="protein sequence ID" value="TFD00081.1"/>
    <property type="molecule type" value="Genomic_DNA"/>
</dbReference>
<keyword evidence="3" id="KW-1185">Reference proteome</keyword>
<accession>A0ABY2J8D1</accession>
<name>A0ABY2J8D1_9MICO</name>
<evidence type="ECO:0000313" key="2">
    <source>
        <dbReference type="EMBL" id="TFD00081.1"/>
    </source>
</evidence>
<reference evidence="2 3" key="1">
    <citation type="submission" date="2019-03" db="EMBL/GenBank/DDBJ databases">
        <title>Genomics of glacier-inhabiting Cryobacterium strains.</title>
        <authorList>
            <person name="Liu Q."/>
            <person name="Xin Y.-H."/>
        </authorList>
    </citation>
    <scope>NUCLEOTIDE SEQUENCE [LARGE SCALE GENOMIC DNA]</scope>
    <source>
        <strain evidence="2 3">TMT2-16</strain>
    </source>
</reference>
<gene>
    <name evidence="2" type="ORF">E3T25_13555</name>
</gene>